<proteinExistence type="predicted"/>
<comment type="catalytic activity">
    <reaction evidence="1">
        <text>ATP + protein L-histidine = ADP + protein N-phospho-L-histidine.</text>
        <dbReference type="EC" id="2.7.13.3"/>
    </reaction>
</comment>
<dbReference type="PANTHER" id="PTHR45453:SF1">
    <property type="entry name" value="PHOSPHATE REGULON SENSOR PROTEIN PHOR"/>
    <property type="match status" value="1"/>
</dbReference>
<evidence type="ECO:0000313" key="8">
    <source>
        <dbReference type="EMBL" id="NYT47409.1"/>
    </source>
</evidence>
<evidence type="ECO:0000256" key="1">
    <source>
        <dbReference type="ARBA" id="ARBA00000085"/>
    </source>
</evidence>
<dbReference type="PROSITE" id="PS50109">
    <property type="entry name" value="HIS_KIN"/>
    <property type="match status" value="1"/>
</dbReference>
<dbReference type="GO" id="GO:0005886">
    <property type="term" value="C:plasma membrane"/>
    <property type="evidence" value="ECO:0007669"/>
    <property type="project" value="TreeGrafter"/>
</dbReference>
<comment type="caution">
    <text evidence="8">The sequence shown here is derived from an EMBL/GenBank/DDBJ whole genome shotgun (WGS) entry which is preliminary data.</text>
</comment>
<dbReference type="Pfam" id="PF02518">
    <property type="entry name" value="HATPase_c"/>
    <property type="match status" value="1"/>
</dbReference>
<evidence type="ECO:0000259" key="7">
    <source>
        <dbReference type="PROSITE" id="PS50109"/>
    </source>
</evidence>
<protein>
    <recommendedName>
        <fullName evidence="2">histidine kinase</fullName>
        <ecNumber evidence="2">2.7.13.3</ecNumber>
    </recommendedName>
</protein>
<evidence type="ECO:0000256" key="5">
    <source>
        <dbReference type="ARBA" id="ARBA00022777"/>
    </source>
</evidence>
<dbReference type="InterPro" id="IPR003661">
    <property type="entry name" value="HisK_dim/P_dom"/>
</dbReference>
<dbReference type="InterPro" id="IPR050351">
    <property type="entry name" value="BphY/WalK/GraS-like"/>
</dbReference>
<keyword evidence="6" id="KW-0902">Two-component regulatory system</keyword>
<accession>A0A7Z0SE41</accession>
<dbReference type="EC" id="2.7.13.3" evidence="2"/>
<gene>
    <name evidence="8" type="ORF">H0A75_07380</name>
</gene>
<dbReference type="GO" id="GO:0016036">
    <property type="term" value="P:cellular response to phosphate starvation"/>
    <property type="evidence" value="ECO:0007669"/>
    <property type="project" value="TreeGrafter"/>
</dbReference>
<feature type="domain" description="Histidine kinase" evidence="7">
    <location>
        <begin position="20"/>
        <end position="185"/>
    </location>
</feature>
<dbReference type="CDD" id="cd00075">
    <property type="entry name" value="HATPase"/>
    <property type="match status" value="1"/>
</dbReference>
<organism evidence="8 9">
    <name type="scientific">Candidatus Methanofishera endochildressiae</name>
    <dbReference type="NCBI Taxonomy" id="2738884"/>
    <lineage>
        <taxon>Bacteria</taxon>
        <taxon>Pseudomonadati</taxon>
        <taxon>Pseudomonadota</taxon>
        <taxon>Gammaproteobacteria</taxon>
        <taxon>Candidatus Methanofishera</taxon>
    </lineage>
</organism>
<dbReference type="SUPFAM" id="SSF55874">
    <property type="entry name" value="ATPase domain of HSP90 chaperone/DNA topoisomerase II/histidine kinase"/>
    <property type="match status" value="1"/>
</dbReference>
<dbReference type="GO" id="GO:0000155">
    <property type="term" value="F:phosphorelay sensor kinase activity"/>
    <property type="evidence" value="ECO:0007669"/>
    <property type="project" value="InterPro"/>
</dbReference>
<reference evidence="8 9" key="1">
    <citation type="submission" date="2020-05" db="EMBL/GenBank/DDBJ databases">
        <title>Horizontal transmission and recombination maintain forever young bacterial symbiont genomes.</title>
        <authorList>
            <person name="Russell S.L."/>
            <person name="Pepper-Tunick E."/>
            <person name="Svedberg J."/>
            <person name="Byrne A."/>
            <person name="Ruelas Castillo J."/>
            <person name="Vollmers C."/>
            <person name="Beinart R.A."/>
            <person name="Corbett-Detig R."/>
        </authorList>
    </citation>
    <scope>NUCLEOTIDE SEQUENCE [LARGE SCALE GENOMIC DNA]</scope>
    <source>
        <strain evidence="8">4727-3</strain>
    </source>
</reference>
<dbReference type="PANTHER" id="PTHR45453">
    <property type="entry name" value="PHOSPHATE REGULON SENSOR PROTEIN PHOR"/>
    <property type="match status" value="1"/>
</dbReference>
<dbReference type="SMART" id="SM00388">
    <property type="entry name" value="HisKA"/>
    <property type="match status" value="1"/>
</dbReference>
<evidence type="ECO:0000256" key="4">
    <source>
        <dbReference type="ARBA" id="ARBA00022679"/>
    </source>
</evidence>
<evidence type="ECO:0000256" key="2">
    <source>
        <dbReference type="ARBA" id="ARBA00012438"/>
    </source>
</evidence>
<dbReference type="InterPro" id="IPR003594">
    <property type="entry name" value="HATPase_dom"/>
</dbReference>
<keyword evidence="5" id="KW-0418">Kinase</keyword>
<dbReference type="EMBL" id="JACCHS010000144">
    <property type="protein sequence ID" value="NYT47409.1"/>
    <property type="molecule type" value="Genomic_DNA"/>
</dbReference>
<dbReference type="InterPro" id="IPR036097">
    <property type="entry name" value="HisK_dim/P_sf"/>
</dbReference>
<dbReference type="AlphaFoldDB" id="A0A7Z0SE41"/>
<evidence type="ECO:0000313" key="9">
    <source>
        <dbReference type="Proteomes" id="UP000537890"/>
    </source>
</evidence>
<evidence type="ECO:0000256" key="3">
    <source>
        <dbReference type="ARBA" id="ARBA00022553"/>
    </source>
</evidence>
<dbReference type="Proteomes" id="UP000537890">
    <property type="component" value="Unassembled WGS sequence"/>
</dbReference>
<dbReference type="Gene3D" id="1.10.287.130">
    <property type="match status" value="1"/>
</dbReference>
<keyword evidence="3" id="KW-0597">Phosphoprotein</keyword>
<dbReference type="Gene3D" id="3.30.565.10">
    <property type="entry name" value="Histidine kinase-like ATPase, C-terminal domain"/>
    <property type="match status" value="1"/>
</dbReference>
<sequence>MGAPNQAKTESTKKKNFIKTISHELKTPLATLMEGADLLQDEVVGELNAEQHKIIELVQIANIRLNSLIENLIEYQKATSTLADMNFSQFNLNQLIQHICIEHQLLLNSKDVSIDFAAKSIDLVADRDKIRIIISNLFSNALKFSPQGGQIQIKLDVINNKLQLLIADQGPGIAKSHKAIFYRVL</sequence>
<keyword evidence="4" id="KW-0808">Transferase</keyword>
<dbReference type="CDD" id="cd00082">
    <property type="entry name" value="HisKA"/>
    <property type="match status" value="1"/>
</dbReference>
<evidence type="ECO:0000256" key="6">
    <source>
        <dbReference type="ARBA" id="ARBA00023012"/>
    </source>
</evidence>
<dbReference type="InterPro" id="IPR036890">
    <property type="entry name" value="HATPase_C_sf"/>
</dbReference>
<name>A0A7Z0SE41_9GAMM</name>
<dbReference type="SUPFAM" id="SSF47384">
    <property type="entry name" value="Homodimeric domain of signal transducing histidine kinase"/>
    <property type="match status" value="1"/>
</dbReference>
<dbReference type="InterPro" id="IPR005467">
    <property type="entry name" value="His_kinase_dom"/>
</dbReference>
<dbReference type="GO" id="GO:0004721">
    <property type="term" value="F:phosphoprotein phosphatase activity"/>
    <property type="evidence" value="ECO:0007669"/>
    <property type="project" value="TreeGrafter"/>
</dbReference>
<dbReference type="Pfam" id="PF00512">
    <property type="entry name" value="HisKA"/>
    <property type="match status" value="1"/>
</dbReference>